<dbReference type="AlphaFoldDB" id="A0A9D1XAY2"/>
<dbReference type="EMBL" id="DXEL01000083">
    <property type="protein sequence ID" value="HIX75766.1"/>
    <property type="molecule type" value="Genomic_DNA"/>
</dbReference>
<gene>
    <name evidence="1" type="ORF">H9977_12150</name>
</gene>
<sequence length="94" mass="10457">MGNGIDGWATEVVPSAKQTRAVTQEVEKTEIVAYENRIKISAAPVNSVIEIFSVVGIKVKEIRVSQPDGEYALDLPKGYYIIRLNDVVRKIVIR</sequence>
<organism evidence="1 2">
    <name type="scientific">Candidatus Parabacteroides intestinipullorum</name>
    <dbReference type="NCBI Taxonomy" id="2838723"/>
    <lineage>
        <taxon>Bacteria</taxon>
        <taxon>Pseudomonadati</taxon>
        <taxon>Bacteroidota</taxon>
        <taxon>Bacteroidia</taxon>
        <taxon>Bacteroidales</taxon>
        <taxon>Tannerellaceae</taxon>
        <taxon>Parabacteroides</taxon>
    </lineage>
</organism>
<comment type="caution">
    <text evidence="1">The sequence shown here is derived from an EMBL/GenBank/DDBJ whole genome shotgun (WGS) entry which is preliminary data.</text>
</comment>
<protein>
    <submittedName>
        <fullName evidence="1">T9SS type A sorting domain-containing protein</fullName>
    </submittedName>
</protein>
<dbReference type="Proteomes" id="UP000886740">
    <property type="component" value="Unassembled WGS sequence"/>
</dbReference>
<name>A0A9D1XAY2_9BACT</name>
<dbReference type="NCBIfam" id="TIGR04183">
    <property type="entry name" value="Por_Secre_tail"/>
    <property type="match status" value="1"/>
</dbReference>
<evidence type="ECO:0000313" key="2">
    <source>
        <dbReference type="Proteomes" id="UP000886740"/>
    </source>
</evidence>
<evidence type="ECO:0000313" key="1">
    <source>
        <dbReference type="EMBL" id="HIX75766.1"/>
    </source>
</evidence>
<accession>A0A9D1XAY2</accession>
<reference evidence="1" key="2">
    <citation type="submission" date="2021-04" db="EMBL/GenBank/DDBJ databases">
        <authorList>
            <person name="Gilroy R."/>
        </authorList>
    </citation>
    <scope>NUCLEOTIDE SEQUENCE</scope>
    <source>
        <strain evidence="1">ChiGjej6B6-14162</strain>
    </source>
</reference>
<reference evidence="1" key="1">
    <citation type="journal article" date="2021" name="PeerJ">
        <title>Extensive microbial diversity within the chicken gut microbiome revealed by metagenomics and culture.</title>
        <authorList>
            <person name="Gilroy R."/>
            <person name="Ravi A."/>
            <person name="Getino M."/>
            <person name="Pursley I."/>
            <person name="Horton D.L."/>
            <person name="Alikhan N.F."/>
            <person name="Baker D."/>
            <person name="Gharbi K."/>
            <person name="Hall N."/>
            <person name="Watson M."/>
            <person name="Adriaenssens E.M."/>
            <person name="Foster-Nyarko E."/>
            <person name="Jarju S."/>
            <person name="Secka A."/>
            <person name="Antonio M."/>
            <person name="Oren A."/>
            <person name="Chaudhuri R.R."/>
            <person name="La Ragione R."/>
            <person name="Hildebrand F."/>
            <person name="Pallen M.J."/>
        </authorList>
    </citation>
    <scope>NUCLEOTIDE SEQUENCE</scope>
    <source>
        <strain evidence="1">ChiGjej6B6-14162</strain>
    </source>
</reference>
<proteinExistence type="predicted"/>
<dbReference type="InterPro" id="IPR026444">
    <property type="entry name" value="Secre_tail"/>
</dbReference>